<dbReference type="EMBL" id="CAJGYO010000013">
    <property type="protein sequence ID" value="CAD6265320.1"/>
    <property type="molecule type" value="Genomic_DNA"/>
</dbReference>
<feature type="signal peptide" evidence="2">
    <location>
        <begin position="1"/>
        <end position="18"/>
    </location>
</feature>
<organism evidence="3 4">
    <name type="scientific">Miscanthus lutarioriparius</name>
    <dbReference type="NCBI Taxonomy" id="422564"/>
    <lineage>
        <taxon>Eukaryota</taxon>
        <taxon>Viridiplantae</taxon>
        <taxon>Streptophyta</taxon>
        <taxon>Embryophyta</taxon>
        <taxon>Tracheophyta</taxon>
        <taxon>Spermatophyta</taxon>
        <taxon>Magnoliopsida</taxon>
        <taxon>Liliopsida</taxon>
        <taxon>Poales</taxon>
        <taxon>Poaceae</taxon>
        <taxon>PACMAD clade</taxon>
        <taxon>Panicoideae</taxon>
        <taxon>Andropogonodae</taxon>
        <taxon>Andropogoneae</taxon>
        <taxon>Saccharinae</taxon>
        <taxon>Miscanthus</taxon>
    </lineage>
</organism>
<keyword evidence="4" id="KW-1185">Reference proteome</keyword>
<comment type="caution">
    <text evidence="3">The sequence shown here is derived from an EMBL/GenBank/DDBJ whole genome shotgun (WGS) entry which is preliminary data.</text>
</comment>
<dbReference type="PANTHER" id="PTHR36308:SF1">
    <property type="entry name" value="DENTIN SIALOPHOSPHOPROTEIN-RELATED"/>
    <property type="match status" value="1"/>
</dbReference>
<protein>
    <submittedName>
        <fullName evidence="3">Uncharacterized protein</fullName>
    </submittedName>
</protein>
<feature type="chain" id="PRO_5033044421" evidence="2">
    <location>
        <begin position="19"/>
        <end position="808"/>
    </location>
</feature>
<evidence type="ECO:0000256" key="2">
    <source>
        <dbReference type="SAM" id="SignalP"/>
    </source>
</evidence>
<feature type="region of interest" description="Disordered" evidence="1">
    <location>
        <begin position="127"/>
        <end position="153"/>
    </location>
</feature>
<reference evidence="3" key="1">
    <citation type="submission" date="2020-10" db="EMBL/GenBank/DDBJ databases">
        <authorList>
            <person name="Han B."/>
            <person name="Lu T."/>
            <person name="Zhao Q."/>
            <person name="Huang X."/>
            <person name="Zhao Y."/>
        </authorList>
    </citation>
    <scope>NUCLEOTIDE SEQUENCE</scope>
</reference>
<sequence>MLISVGAFLLALNPLDHAEIPATSLRRSAFIGGAPYNSRMGSKILYDVLEFVEFDTDTTASNKSKDAPSPNSGMIISDLLDLKITCLPENKETSASSITKEQSSSVDTLNLSAANLDSFFVERKEEMTSASLPQTHNVEQEKKRTDSKNHESRLEVHAASKSLISSQRTNQIEATPAFASWDADFQSASSESAAKNSKQPDLFKSSSEAESFSFPASETAIKPVVGTENKTNARSAIPEHHSEDWASASGTLFGDDLSNQKVAQPIFESNSAPEFTESSLHMNFAKSDQLHGRDDTGVNDDKAFDEWQEFTASGNQGSLSNAGEHMEEPLKRDSSEKDVIDPWPVGNKESPDNVIEDSSEWQAFASVSGQGRDFVTSVERSTSSHGLNLVRPVVVEEIMSNISHQHSSEINPVDVWPVGNVEAQNAAEMVKETNGSFDDWQDFTTTGQVQDTSLNQTGDMMEVPKASHKETDMDSWFIGNFSEPANTGTVNENNLLDDWQGFTGSDQAQPNSSSTGAEMMGVPFEQHDGSVSVQSWANASSNDAAKTSSTNIESDTFDVWQDFTKSGHLQENMSSLGREPSSVSPEPAKENDSLDLWLTSNFKESKSSDVVGRTNASSDGWQDFASFDQAQRSTKIPVEGHLVKDPSGAETMDLWASSHANEKNLEQISENNDLFDDWQDFQNSRPQQTTLQVSSDASLFDTTSASRPDAFGGLEFGSVLQLASSENLKDKKEASNEAKAFPSDDLLKSTNGIQQMGDIDSLSSLWPTNKPEPANTNVEQLLAQMHDLSFMLKDELSVPDKPIDHSKP</sequence>
<evidence type="ECO:0000313" key="3">
    <source>
        <dbReference type="EMBL" id="CAD6265320.1"/>
    </source>
</evidence>
<feature type="region of interest" description="Disordered" evidence="1">
    <location>
        <begin position="233"/>
        <end position="252"/>
    </location>
</feature>
<dbReference type="AlphaFoldDB" id="A0A811R5J8"/>
<dbReference type="OrthoDB" id="1904894at2759"/>
<feature type="compositionally biased region" description="Basic and acidic residues" evidence="1">
    <location>
        <begin position="324"/>
        <end position="340"/>
    </location>
</feature>
<gene>
    <name evidence="3" type="ORF">NCGR_LOCUS48625</name>
</gene>
<feature type="compositionally biased region" description="Polar residues" evidence="1">
    <location>
        <begin position="128"/>
        <end position="137"/>
    </location>
</feature>
<keyword evidence="2" id="KW-0732">Signal</keyword>
<dbReference type="PANTHER" id="PTHR36308">
    <property type="entry name" value="DENTIN SIALOPHOSPHOPROTEIN-RELATED"/>
    <property type="match status" value="1"/>
</dbReference>
<name>A0A811R5J8_9POAL</name>
<feature type="compositionally biased region" description="Polar residues" evidence="1">
    <location>
        <begin position="312"/>
        <end position="321"/>
    </location>
</feature>
<evidence type="ECO:0000256" key="1">
    <source>
        <dbReference type="SAM" id="MobiDB-lite"/>
    </source>
</evidence>
<feature type="region of interest" description="Disordered" evidence="1">
    <location>
        <begin position="572"/>
        <end position="591"/>
    </location>
</feature>
<feature type="compositionally biased region" description="Basic and acidic residues" evidence="1">
    <location>
        <begin position="138"/>
        <end position="153"/>
    </location>
</feature>
<proteinExistence type="predicted"/>
<accession>A0A811R5J8</accession>
<dbReference type="Proteomes" id="UP000604825">
    <property type="component" value="Unassembled WGS sequence"/>
</dbReference>
<feature type="region of interest" description="Disordered" evidence="1">
    <location>
        <begin position="730"/>
        <end position="750"/>
    </location>
</feature>
<evidence type="ECO:0000313" key="4">
    <source>
        <dbReference type="Proteomes" id="UP000604825"/>
    </source>
</evidence>
<feature type="region of interest" description="Disordered" evidence="1">
    <location>
        <begin position="312"/>
        <end position="353"/>
    </location>
</feature>